<protein>
    <submittedName>
        <fullName evidence="1">Uncharacterized protein</fullName>
    </submittedName>
</protein>
<dbReference type="AlphaFoldDB" id="A0A0D1WQA8"/>
<sequence>MFEYPGKRRCLPYSSTVTVAMVIDLYCPHRVIGTLASQLEIINLFMNVVHILLQRPEVVSIIQRDHAQSEQTRHLENHFKSSLLRELGVWWRLSLQNRDKSRSRLQPKGMNRCRVWILRRLCCELTDARKRLPKLP</sequence>
<organism evidence="1 2">
    <name type="scientific">Exophiala sideris</name>
    <dbReference type="NCBI Taxonomy" id="1016849"/>
    <lineage>
        <taxon>Eukaryota</taxon>
        <taxon>Fungi</taxon>
        <taxon>Dikarya</taxon>
        <taxon>Ascomycota</taxon>
        <taxon>Pezizomycotina</taxon>
        <taxon>Eurotiomycetes</taxon>
        <taxon>Chaetothyriomycetidae</taxon>
        <taxon>Chaetothyriales</taxon>
        <taxon>Herpotrichiellaceae</taxon>
        <taxon>Exophiala</taxon>
    </lineage>
</organism>
<gene>
    <name evidence="1" type="ORF">PV11_09092</name>
</gene>
<name>A0A0D1WQA8_9EURO</name>
<proteinExistence type="predicted"/>
<evidence type="ECO:0000313" key="1">
    <source>
        <dbReference type="EMBL" id="KIV77281.1"/>
    </source>
</evidence>
<accession>A0A0D1WQA8</accession>
<reference evidence="1 2" key="1">
    <citation type="submission" date="2015-01" db="EMBL/GenBank/DDBJ databases">
        <title>The Genome Sequence of Exophiala sideris CBS121828.</title>
        <authorList>
            <consortium name="The Broad Institute Genomics Platform"/>
            <person name="Cuomo C."/>
            <person name="de Hoog S."/>
            <person name="Gorbushina A."/>
            <person name="Stielow B."/>
            <person name="Teixiera M."/>
            <person name="Abouelleil A."/>
            <person name="Chapman S.B."/>
            <person name="Priest M."/>
            <person name="Young S.K."/>
            <person name="Wortman J."/>
            <person name="Nusbaum C."/>
            <person name="Birren B."/>
        </authorList>
    </citation>
    <scope>NUCLEOTIDE SEQUENCE [LARGE SCALE GENOMIC DNA]</scope>
    <source>
        <strain evidence="1 2">CBS 121828</strain>
    </source>
</reference>
<dbReference type="Proteomes" id="UP000053599">
    <property type="component" value="Unassembled WGS sequence"/>
</dbReference>
<dbReference type="EMBL" id="KN846954">
    <property type="protein sequence ID" value="KIV77281.1"/>
    <property type="molecule type" value="Genomic_DNA"/>
</dbReference>
<dbReference type="HOGENOM" id="CLU_1875459_0_0_1"/>
<evidence type="ECO:0000313" key="2">
    <source>
        <dbReference type="Proteomes" id="UP000053599"/>
    </source>
</evidence>